<evidence type="ECO:0000259" key="8">
    <source>
        <dbReference type="Pfam" id="PF07732"/>
    </source>
</evidence>
<dbReference type="InterPro" id="IPR033138">
    <property type="entry name" value="Cu_oxidase_CS"/>
</dbReference>
<dbReference type="FunFam" id="2.60.40.420:FF:000021">
    <property type="entry name" value="Extracellular dihydrogeodin oxidase/laccase"/>
    <property type="match status" value="1"/>
</dbReference>
<comment type="similarity">
    <text evidence="1">Belongs to the multicopper oxidase family.</text>
</comment>
<name>A0A446BE23_9PEZI</name>
<dbReference type="PROSITE" id="PS00079">
    <property type="entry name" value="MULTICOPPER_OXIDASE1"/>
    <property type="match status" value="1"/>
</dbReference>
<proteinExistence type="inferred from homology"/>
<dbReference type="PROSITE" id="PS00080">
    <property type="entry name" value="MULTICOPPER_OXIDASE2"/>
    <property type="match status" value="1"/>
</dbReference>
<evidence type="ECO:0000259" key="7">
    <source>
        <dbReference type="Pfam" id="PF07731"/>
    </source>
</evidence>
<dbReference type="Pfam" id="PF00394">
    <property type="entry name" value="Cu-oxidase"/>
    <property type="match status" value="1"/>
</dbReference>
<feature type="domain" description="Plastocyanin-like" evidence="6">
    <location>
        <begin position="218"/>
        <end position="374"/>
    </location>
</feature>
<dbReference type="Proteomes" id="UP000289323">
    <property type="component" value="Unassembled WGS sequence"/>
</dbReference>
<dbReference type="PANTHER" id="PTHR11709">
    <property type="entry name" value="MULTI-COPPER OXIDASE"/>
    <property type="match status" value="1"/>
</dbReference>
<sequence length="634" mass="69840">MGLIRAAVQAALTLSAGLLSVQGQLLGLPSPIVCQYPPEWQSCHSPTSRDCWIRKPGRQSEGPSVTQFDILSDYEEMYPPGVTREYWLEVGANSKVAPDGQPKTDGQYFNGTYPGPLIEACWGDEIVVHVTNRGDSKNGTTVHWHGMRQLNTNEMDGVNGITQCPIAPGDTFTYKFRATQYGHTWYHSHYSMQYADGVVGPLVIHGPSSLDWDVDLGPVLLTDWIHDSAYNGFSTMEIPGKAFYVDSILVNGHGHFNCSPALSDNDCAGSYWETSFVPGKKHRMQLVNTGFNYPIIFSIDQHNLTVIANDLVAIEPFTVPSLTISPGQRYTIVVEAKQELDDDANYWIRTGTECGGWNAAVTDNRTAIIHYDGAVQKLPTVDHPMPFNATCLDVPARLLRPKVPWRVDEHPRSILNYTATKQTNASHSLGPPWYKHWTLGKQPMWLDFSKPTILDPDTSLRNVNYTATEGRSPIVLGMALFSRPNCQIACLLGKNYGTGFIYLIIDANPLLPSNHPLHLHGSDFAVLAQETVPWDPATGPSLFKYDNPPRRDTVMLPHTGFVALAFRPSNPGAWLLHCHISSHASSGLAAQILIRHGVDAVDTGRGDLDGVRAGCRAWSESSLSKTVVQEDSGI</sequence>
<feature type="signal peptide" evidence="5">
    <location>
        <begin position="1"/>
        <end position="23"/>
    </location>
</feature>
<keyword evidence="4" id="KW-0186">Copper</keyword>
<feature type="chain" id="PRO_5019040668" evidence="5">
    <location>
        <begin position="24"/>
        <end position="634"/>
    </location>
</feature>
<dbReference type="InterPro" id="IPR011707">
    <property type="entry name" value="Cu-oxidase-like_N"/>
</dbReference>
<accession>A0A446BE23</accession>
<evidence type="ECO:0000256" key="4">
    <source>
        <dbReference type="ARBA" id="ARBA00023008"/>
    </source>
</evidence>
<evidence type="ECO:0000256" key="5">
    <source>
        <dbReference type="SAM" id="SignalP"/>
    </source>
</evidence>
<evidence type="ECO:0000313" key="9">
    <source>
        <dbReference type="EMBL" id="SPQ20698.1"/>
    </source>
</evidence>
<dbReference type="CDD" id="cd13854">
    <property type="entry name" value="CuRO_1_MaLCC_like"/>
    <property type="match status" value="1"/>
</dbReference>
<dbReference type="Pfam" id="PF07731">
    <property type="entry name" value="Cu-oxidase_2"/>
    <property type="match status" value="1"/>
</dbReference>
<evidence type="ECO:0000256" key="3">
    <source>
        <dbReference type="ARBA" id="ARBA00023002"/>
    </source>
</evidence>
<evidence type="ECO:0000256" key="1">
    <source>
        <dbReference type="ARBA" id="ARBA00010609"/>
    </source>
</evidence>
<evidence type="ECO:0000313" key="10">
    <source>
        <dbReference type="Proteomes" id="UP000289323"/>
    </source>
</evidence>
<feature type="domain" description="Plastocyanin-like" evidence="8">
    <location>
        <begin position="94"/>
        <end position="208"/>
    </location>
</feature>
<dbReference type="CDD" id="cd13880">
    <property type="entry name" value="CuRO_2_MaLCC_like"/>
    <property type="match status" value="1"/>
</dbReference>
<dbReference type="FunFam" id="2.60.40.420:FF:000045">
    <property type="entry name" value="Laccase 2"/>
    <property type="match status" value="1"/>
</dbReference>
<keyword evidence="2" id="KW-0479">Metal-binding</keyword>
<protein>
    <submittedName>
        <fullName evidence="9">2ae48619-abf0-47f9-9f08-69b946a2e90b</fullName>
    </submittedName>
</protein>
<dbReference type="InterPro" id="IPR011706">
    <property type="entry name" value="Cu-oxidase_C"/>
</dbReference>
<dbReference type="Gene3D" id="2.60.40.420">
    <property type="entry name" value="Cupredoxins - blue copper proteins"/>
    <property type="match status" value="3"/>
</dbReference>
<dbReference type="InterPro" id="IPR001117">
    <property type="entry name" value="Cu-oxidase_2nd"/>
</dbReference>
<gene>
    <name evidence="9" type="ORF">TT172_LOCUS3117</name>
</gene>
<dbReference type="InterPro" id="IPR045087">
    <property type="entry name" value="Cu-oxidase_fam"/>
</dbReference>
<organism evidence="9 10">
    <name type="scientific">Thermothielavioides terrestris</name>
    <dbReference type="NCBI Taxonomy" id="2587410"/>
    <lineage>
        <taxon>Eukaryota</taxon>
        <taxon>Fungi</taxon>
        <taxon>Dikarya</taxon>
        <taxon>Ascomycota</taxon>
        <taxon>Pezizomycotina</taxon>
        <taxon>Sordariomycetes</taxon>
        <taxon>Sordariomycetidae</taxon>
        <taxon>Sordariales</taxon>
        <taxon>Chaetomiaceae</taxon>
        <taxon>Thermothielavioides</taxon>
    </lineage>
</organism>
<dbReference type="SUPFAM" id="SSF49503">
    <property type="entry name" value="Cupredoxins"/>
    <property type="match status" value="3"/>
</dbReference>
<dbReference type="InterPro" id="IPR002355">
    <property type="entry name" value="Cu_oxidase_Cu_BS"/>
</dbReference>
<dbReference type="AlphaFoldDB" id="A0A446BE23"/>
<evidence type="ECO:0000256" key="2">
    <source>
        <dbReference type="ARBA" id="ARBA00022723"/>
    </source>
</evidence>
<keyword evidence="5" id="KW-0732">Signal</keyword>
<keyword evidence="3" id="KW-0560">Oxidoreductase</keyword>
<feature type="domain" description="Plastocyanin-like" evidence="7">
    <location>
        <begin position="500"/>
        <end position="595"/>
    </location>
</feature>
<dbReference type="EMBL" id="OUUZ01000006">
    <property type="protein sequence ID" value="SPQ20698.1"/>
    <property type="molecule type" value="Genomic_DNA"/>
</dbReference>
<evidence type="ECO:0000259" key="6">
    <source>
        <dbReference type="Pfam" id="PF00394"/>
    </source>
</evidence>
<dbReference type="InterPro" id="IPR008972">
    <property type="entry name" value="Cupredoxin"/>
</dbReference>
<dbReference type="Pfam" id="PF07732">
    <property type="entry name" value="Cu-oxidase_3"/>
    <property type="match status" value="1"/>
</dbReference>
<dbReference type="PANTHER" id="PTHR11709:SF71">
    <property type="entry name" value="OXIDOREDUCTASE TPCJ"/>
    <property type="match status" value="1"/>
</dbReference>
<reference evidence="9 10" key="1">
    <citation type="submission" date="2018-04" db="EMBL/GenBank/DDBJ databases">
        <authorList>
            <person name="Huttner S."/>
            <person name="Dainat J."/>
        </authorList>
    </citation>
    <scope>NUCLEOTIDE SEQUENCE [LARGE SCALE GENOMIC DNA]</scope>
</reference>
<dbReference type="GO" id="GO:0005507">
    <property type="term" value="F:copper ion binding"/>
    <property type="evidence" value="ECO:0007669"/>
    <property type="project" value="InterPro"/>
</dbReference>
<dbReference type="GO" id="GO:0016491">
    <property type="term" value="F:oxidoreductase activity"/>
    <property type="evidence" value="ECO:0007669"/>
    <property type="project" value="UniProtKB-KW"/>
</dbReference>